<sequence>MSGKIVSIEHVSLDEALKIEGDISSFSDDELNRLSGTFAISGSSIRSGLENGDLVLISDTPLSPVLFRSNKSFQLLPSSLHSLHPSALNAIERRFSDGNIGKVIGSSSGTLHPALPIDTYEPEPIKQIKKTDYKQIKISDNFLKPNYPKVFAKSCSQPFGNTQACQKKESINNAFNFWGLFISSAEAMPIAAIAGSEVTLSVGATQTTSTNNKAALELTKVAGKFKDRALDNLRFSVETSPTMSFTVMLFKALQFGDETQYTEDELRNTNKAQSRIRVQLVEPIDNNIYPSVRAYHVDDSQIPVRYVSKNEQGQYSVALGATNSPIIYWSPNKNGEPVPHTTPSHDDGITFSDIWVTPLADEVNTPSTSLPIPKDNDWQDAILVFPIGSEIEPLYAVFNKPSSGLKFVPAPKGIPPLPAFPDAVKAKKKTPIQGGGGLRERWKDKKGRIYEWDSQHGNVEVYSKQGKHIGEFNHITGQQTKDADPKRKIEK</sequence>
<proteinExistence type="predicted"/>
<dbReference type="InterPro" id="IPR036725">
    <property type="entry name" value="ColE3_ribonuclease_sf"/>
</dbReference>
<dbReference type="SUPFAM" id="SSF63840">
    <property type="entry name" value="Ribonuclease domain of colicin E3"/>
    <property type="match status" value="1"/>
</dbReference>
<feature type="domain" description="Pyosin/cloacin translocation" evidence="4">
    <location>
        <begin position="263"/>
        <end position="396"/>
    </location>
</feature>
<keyword evidence="3" id="KW-0078">Bacteriocin</keyword>
<evidence type="ECO:0000259" key="4">
    <source>
        <dbReference type="Pfam" id="PF06958"/>
    </source>
</evidence>
<dbReference type="GO" id="GO:0042742">
    <property type="term" value="P:defense response to bacterium"/>
    <property type="evidence" value="ECO:0007669"/>
    <property type="project" value="UniProtKB-KW"/>
</dbReference>
<reference evidence="6 7" key="1">
    <citation type="submission" date="2018-03" db="EMBL/GenBank/DDBJ databases">
        <title>Whole genome sequencing of Histamine producing bacteria.</title>
        <authorList>
            <person name="Butler K."/>
        </authorList>
    </citation>
    <scope>NUCLEOTIDE SEQUENCE [LARGE SCALE GENOMIC DNA]</scope>
    <source>
        <strain evidence="6 7">BT-6</strain>
    </source>
</reference>
<name>A0ABD6X3N5_PHODM</name>
<dbReference type="GO" id="GO:0031640">
    <property type="term" value="P:killing of cells of another organism"/>
    <property type="evidence" value="ECO:0007669"/>
    <property type="project" value="UniProtKB-KW"/>
</dbReference>
<dbReference type="Gene3D" id="3.10.380.10">
    <property type="entry name" value="Colicin E3-like ribonuclease domain"/>
    <property type="match status" value="1"/>
</dbReference>
<feature type="domain" description="Colicin E3-like ribonuclease" evidence="5">
    <location>
        <begin position="408"/>
        <end position="490"/>
    </location>
</feature>
<dbReference type="RefSeq" id="WP_065170641.1">
    <property type="nucleotide sequence ID" value="NZ_LZFH01000003.1"/>
</dbReference>
<dbReference type="Pfam" id="PF09000">
    <property type="entry name" value="Cytotoxic"/>
    <property type="match status" value="1"/>
</dbReference>
<dbReference type="SUPFAM" id="SSF69369">
    <property type="entry name" value="Cloacin translocation domain"/>
    <property type="match status" value="1"/>
</dbReference>
<evidence type="ECO:0000313" key="6">
    <source>
        <dbReference type="EMBL" id="PSU17198.1"/>
    </source>
</evidence>
<comment type="caution">
    <text evidence="6">The sequence shown here is derived from an EMBL/GenBank/DDBJ whole genome shotgun (WGS) entry which is preliminary data.</text>
</comment>
<evidence type="ECO:0008006" key="8">
    <source>
        <dbReference type="Google" id="ProtNLM"/>
    </source>
</evidence>
<dbReference type="EMBL" id="PYMM01000004">
    <property type="protein sequence ID" value="PSU17198.1"/>
    <property type="molecule type" value="Genomic_DNA"/>
</dbReference>
<dbReference type="InterPro" id="IPR036302">
    <property type="entry name" value="Pyosin/cloacin_T_dom_sf"/>
</dbReference>
<keyword evidence="2" id="KW-0044">Antibiotic</keyword>
<evidence type="ECO:0000259" key="5">
    <source>
        <dbReference type="Pfam" id="PF09000"/>
    </source>
</evidence>
<dbReference type="InterPro" id="IPR016128">
    <property type="entry name" value="Pyosin/cloacin_T_dom"/>
</dbReference>
<dbReference type="Proteomes" id="UP000241404">
    <property type="component" value="Unassembled WGS sequence"/>
</dbReference>
<dbReference type="InterPro" id="IPR009105">
    <property type="entry name" value="Colicin_E3_ribonuclease"/>
</dbReference>
<organism evidence="6 7">
    <name type="scientific">Photobacterium damselae</name>
    <dbReference type="NCBI Taxonomy" id="38293"/>
    <lineage>
        <taxon>Bacteria</taxon>
        <taxon>Pseudomonadati</taxon>
        <taxon>Pseudomonadota</taxon>
        <taxon>Gammaproteobacteria</taxon>
        <taxon>Vibrionales</taxon>
        <taxon>Vibrionaceae</taxon>
        <taxon>Photobacterium</taxon>
    </lineage>
</organism>
<protein>
    <recommendedName>
        <fullName evidence="8">Colicin-E3</fullName>
    </recommendedName>
</protein>
<accession>A0ABD6X3N5</accession>
<gene>
    <name evidence="6" type="ORF">CTM90_09830</name>
</gene>
<evidence type="ECO:0000256" key="1">
    <source>
        <dbReference type="ARBA" id="ARBA00022529"/>
    </source>
</evidence>
<evidence type="ECO:0000256" key="3">
    <source>
        <dbReference type="ARBA" id="ARBA00023048"/>
    </source>
</evidence>
<dbReference type="Pfam" id="PF06958">
    <property type="entry name" value="Pyocin_S"/>
    <property type="match status" value="1"/>
</dbReference>
<evidence type="ECO:0000313" key="7">
    <source>
        <dbReference type="Proteomes" id="UP000241404"/>
    </source>
</evidence>
<keyword evidence="1" id="KW-0929">Antimicrobial</keyword>
<dbReference type="AlphaFoldDB" id="A0ABD6X3N5"/>
<evidence type="ECO:0000256" key="2">
    <source>
        <dbReference type="ARBA" id="ARBA00023022"/>
    </source>
</evidence>